<keyword evidence="3 4" id="KW-1015">Disulfide bond</keyword>
<dbReference type="PANTHER" id="PTHR11219:SF69">
    <property type="entry name" value="TENEURIN-A"/>
    <property type="match status" value="1"/>
</dbReference>
<keyword evidence="5" id="KW-0472">Membrane</keyword>
<keyword evidence="8" id="KW-1185">Reference proteome</keyword>
<keyword evidence="2" id="KW-0677">Repeat</keyword>
<proteinExistence type="predicted"/>
<accession>D2VQH8</accession>
<dbReference type="InterPro" id="IPR000742">
    <property type="entry name" value="EGF"/>
</dbReference>
<evidence type="ECO:0000256" key="4">
    <source>
        <dbReference type="PROSITE-ProRule" id="PRU00076"/>
    </source>
</evidence>
<feature type="transmembrane region" description="Helical" evidence="5">
    <location>
        <begin position="26"/>
        <end position="44"/>
    </location>
</feature>
<evidence type="ECO:0000256" key="2">
    <source>
        <dbReference type="ARBA" id="ARBA00022737"/>
    </source>
</evidence>
<organism evidence="8">
    <name type="scientific">Naegleria gruberi</name>
    <name type="common">Amoeba</name>
    <dbReference type="NCBI Taxonomy" id="5762"/>
    <lineage>
        <taxon>Eukaryota</taxon>
        <taxon>Discoba</taxon>
        <taxon>Heterolobosea</taxon>
        <taxon>Tetramitia</taxon>
        <taxon>Eutetramitia</taxon>
        <taxon>Vahlkampfiidae</taxon>
        <taxon>Naegleria</taxon>
    </lineage>
</organism>
<gene>
    <name evidence="7" type="ORF">NAEGRDRAFT_71231</name>
</gene>
<dbReference type="InterPro" id="IPR013783">
    <property type="entry name" value="Ig-like_fold"/>
</dbReference>
<dbReference type="PROSITE" id="PS01186">
    <property type="entry name" value="EGF_2"/>
    <property type="match status" value="1"/>
</dbReference>
<keyword evidence="5" id="KW-1133">Transmembrane helix</keyword>
<dbReference type="KEGG" id="ngr:NAEGRDRAFT_71231"/>
<feature type="domain" description="EGF-like" evidence="6">
    <location>
        <begin position="59"/>
        <end position="98"/>
    </location>
</feature>
<evidence type="ECO:0000256" key="5">
    <source>
        <dbReference type="SAM" id="Phobius"/>
    </source>
</evidence>
<keyword evidence="5" id="KW-0812">Transmembrane</keyword>
<dbReference type="PANTHER" id="PTHR11219">
    <property type="entry name" value="TENEURIN AND N-ACETYLGLUCOSAMINE-1-PHOSPHODIESTER ALPHA-N-ACETYLGLUCOSAMINIDASE"/>
    <property type="match status" value="1"/>
</dbReference>
<feature type="disulfide bond" evidence="4">
    <location>
        <begin position="88"/>
        <end position="97"/>
    </location>
</feature>
<dbReference type="InParanoid" id="D2VQH8"/>
<dbReference type="InterPro" id="IPR051216">
    <property type="entry name" value="Teneurin"/>
</dbReference>
<evidence type="ECO:0000313" key="7">
    <source>
        <dbReference type="EMBL" id="EFC40952.1"/>
    </source>
</evidence>
<keyword evidence="1 4" id="KW-0245">EGF-like domain</keyword>
<dbReference type="RefSeq" id="XP_002673696.1">
    <property type="nucleotide sequence ID" value="XM_002673650.1"/>
</dbReference>
<dbReference type="Proteomes" id="UP000006671">
    <property type="component" value="Unassembled WGS sequence"/>
</dbReference>
<evidence type="ECO:0000313" key="8">
    <source>
        <dbReference type="Proteomes" id="UP000006671"/>
    </source>
</evidence>
<evidence type="ECO:0000256" key="1">
    <source>
        <dbReference type="ARBA" id="ARBA00022536"/>
    </source>
</evidence>
<dbReference type="Gene3D" id="2.60.40.10">
    <property type="entry name" value="Immunoglobulins"/>
    <property type="match status" value="1"/>
</dbReference>
<dbReference type="PROSITE" id="PS50026">
    <property type="entry name" value="EGF_3"/>
    <property type="match status" value="1"/>
</dbReference>
<protein>
    <submittedName>
        <fullName evidence="7">Predicted protein</fullName>
    </submittedName>
</protein>
<sequence length="1291" mass="142774">MTQPIRGRAIFAALINHNTKPSSSRTTGFSIIFLTLMAVLLVLLNSSRIECKLNKLGEDSITCEGMRANDTSVCSGRGACISLNNCSCSSGYEGSNCQLEISPTFCDRIINCTGHGECNIKGECECHSSIKEGFWTGRSCSSCQSEYHGEKCSSRVVGPAVISSDFKGITFYLHSPYDFIEKDVPCSSLLHPSDISKNVYGSITNIKCQYLDKVSGLFMISFGSVDYDIQPGETTIQINDLAFENEQIHQQYMPLTVNVPQNISPPKAIIQMASTDIYSSCDTITIDGSSSYSIDGKQLLYYWSLLDATTMNPVSILQGQSIFTLDSSLTAGDYIMTLYVKSKWLNLVSSTVSSKRFTKAVKPLPLLSTSNKGETIVKYTNQFPLTVKKVITPSVCQSDSDVLQVEWTKLSGSAITFSSDSYNNLFIPSVSKFGTQNYTFEVSAFYASNPSLKASTIVNIVTKSPDLILSIIQSESTKYHTTIEVDYLDPEMSLHDSSIETWTWTCLDNTSPELVNLLNNAGSTKASEFVVSSSLFSTIPSSVELKLRVEKLDGRSIEKTTTVFFGKVPPLLNILHIEPSSSILLPGQFLSIQALLYAESSSVNATWLLNGAVLQNTSCSNTTIDKTITIIIDTKQLEEGSTNVVTCIIFDKKTGFSTQSSYSFTIAVTPKPCDCTISPLKGQALETEFKFYCSNCKNIEANIDYKYGFIDDRSGSKIELYKFGDIYSSKLPAPFSGSTLTCYFEVIQTVTGASITTYQNLTISKPVISDFSDASKIVKEWAEKSSEFTSKGEFSSSFYQSATTSRTDSVLLQQLLKKLYSVSSKPVKRTIECIHGRDISGVCKCEDGWIGSDCSDSIQAFSDIQGTKMIVLRDMIYIANSTDGFVNDYYLSLLSFSIDSLLINYQLLNSKTISESLFTLNMFLEYALADPNLKLAPEIETLLVSSVESAYSYIINRQYFVDQSTNSRRLLSALKLSTCLIGRNIVVGSKKQQKTGSFYSMTVNRHTIFDMPTSIHDDVSKASVQMENYIFDFSPQVTTLFKKPFVYIFSSSIDVFSLNTKLTISQKVDSQTYQMSSLVSPIVSLKLIDLSIPVNSQYLVYEIPINKSIAIHEVIHTTLDYIEQEVRYSCGNFDDGSTEVAVDCIMLSMNDTYAVCRCKQLTNVFIMETVTTVYHSFTYVAGVVLSTVMFALCLCVTLASIFFCIWYGARKTQKVTSTSGEVTYGGGQVFVKSNSVVVHKYEETPLELSEATEEQVHPTLSATYNKVPPLKLQKLEDANSSVKFTEVDLLD</sequence>
<dbReference type="Gene3D" id="2.10.25.10">
    <property type="entry name" value="Laminin"/>
    <property type="match status" value="1"/>
</dbReference>
<evidence type="ECO:0000256" key="3">
    <source>
        <dbReference type="ARBA" id="ARBA00023157"/>
    </source>
</evidence>
<comment type="caution">
    <text evidence="4">Lacks conserved residue(s) required for the propagation of feature annotation.</text>
</comment>
<dbReference type="PROSITE" id="PS00022">
    <property type="entry name" value="EGF_1"/>
    <property type="match status" value="1"/>
</dbReference>
<name>D2VQH8_NAEGR</name>
<reference evidence="7 8" key="1">
    <citation type="journal article" date="2010" name="Cell">
        <title>The genome of Naegleria gruberi illuminates early eukaryotic versatility.</title>
        <authorList>
            <person name="Fritz-Laylin L.K."/>
            <person name="Prochnik S.E."/>
            <person name="Ginger M.L."/>
            <person name="Dacks J.B."/>
            <person name="Carpenter M.L."/>
            <person name="Field M.C."/>
            <person name="Kuo A."/>
            <person name="Paredez A."/>
            <person name="Chapman J."/>
            <person name="Pham J."/>
            <person name="Shu S."/>
            <person name="Neupane R."/>
            <person name="Cipriano M."/>
            <person name="Mancuso J."/>
            <person name="Tu H."/>
            <person name="Salamov A."/>
            <person name="Lindquist E."/>
            <person name="Shapiro H."/>
            <person name="Lucas S."/>
            <person name="Grigoriev I.V."/>
            <person name="Cande W.Z."/>
            <person name="Fulton C."/>
            <person name="Rokhsar D.S."/>
            <person name="Dawson S.C."/>
        </authorList>
    </citation>
    <scope>NUCLEOTIDE SEQUENCE [LARGE SCALE GENOMIC DNA]</scope>
    <source>
        <strain evidence="7 8">NEG-M</strain>
    </source>
</reference>
<feature type="transmembrane region" description="Helical" evidence="5">
    <location>
        <begin position="1179"/>
        <end position="1207"/>
    </location>
</feature>
<dbReference type="EMBL" id="GG738889">
    <property type="protein sequence ID" value="EFC40952.1"/>
    <property type="molecule type" value="Genomic_DNA"/>
</dbReference>
<dbReference type="VEuPathDB" id="AmoebaDB:NAEGRDRAFT_71231"/>
<dbReference type="GeneID" id="8855887"/>
<dbReference type="Pfam" id="PF02010">
    <property type="entry name" value="REJ"/>
    <property type="match status" value="1"/>
</dbReference>
<dbReference type="InterPro" id="IPR002859">
    <property type="entry name" value="PKD/REJ-like"/>
</dbReference>
<evidence type="ECO:0000259" key="6">
    <source>
        <dbReference type="PROSITE" id="PS50026"/>
    </source>
</evidence>
<dbReference type="OrthoDB" id="283575at2759"/>